<protein>
    <recommendedName>
        <fullName evidence="4">Gustatory receptor</fullName>
    </recommendedName>
</protein>
<proteinExistence type="predicted"/>
<keyword evidence="1" id="KW-1133">Transmembrane helix</keyword>
<evidence type="ECO:0000256" key="1">
    <source>
        <dbReference type="SAM" id="Phobius"/>
    </source>
</evidence>
<feature type="transmembrane region" description="Helical" evidence="1">
    <location>
        <begin position="115"/>
        <end position="148"/>
    </location>
</feature>
<keyword evidence="3" id="KW-1185">Reference proteome</keyword>
<keyword evidence="1" id="KW-0472">Membrane</keyword>
<sequence>MYAIYSSIYFGPYASKTLRITSVALNSILVLLKLAVLVNKSRILKTLTKLRIFGSPNLRHRKHMQSSLRKYAILACGLCVFIPVSIAMTSTVMILRNVEKYRFTLELAGQKSTSFNLVSIFVFIGHQIMFMVHFFMFPGLVMTLLSFVYLSYVKTFQRHLEAMRFGLLSHFSREEISKALMLFTVAQKIRSDIEKSVSFIAFFAYVLTFGNILFLVCGYASDYLADEKSIREVYFISIFTWTLGWFVVLTTCGSRGIESETFIKDMTQEVISKNFDMKGEGHKRLIYMNLLNSFSGCEVRFTGWGMFEVDKKLFLTVLGVLVTYGVLFASELRKT</sequence>
<dbReference type="EMBL" id="BMAV01012807">
    <property type="protein sequence ID" value="GFY59777.1"/>
    <property type="molecule type" value="Genomic_DNA"/>
</dbReference>
<organism evidence="2 3">
    <name type="scientific">Trichonephila inaurata madagascariensis</name>
    <dbReference type="NCBI Taxonomy" id="2747483"/>
    <lineage>
        <taxon>Eukaryota</taxon>
        <taxon>Metazoa</taxon>
        <taxon>Ecdysozoa</taxon>
        <taxon>Arthropoda</taxon>
        <taxon>Chelicerata</taxon>
        <taxon>Arachnida</taxon>
        <taxon>Araneae</taxon>
        <taxon>Araneomorphae</taxon>
        <taxon>Entelegynae</taxon>
        <taxon>Araneoidea</taxon>
        <taxon>Nephilidae</taxon>
        <taxon>Trichonephila</taxon>
        <taxon>Trichonephila inaurata</taxon>
    </lineage>
</organism>
<reference evidence="2" key="1">
    <citation type="submission" date="2020-08" db="EMBL/GenBank/DDBJ databases">
        <title>Multicomponent nature underlies the extraordinary mechanical properties of spider dragline silk.</title>
        <authorList>
            <person name="Kono N."/>
            <person name="Nakamura H."/>
            <person name="Mori M."/>
            <person name="Yoshida Y."/>
            <person name="Ohtoshi R."/>
            <person name="Malay A.D."/>
            <person name="Moran D.A.P."/>
            <person name="Tomita M."/>
            <person name="Numata K."/>
            <person name="Arakawa K."/>
        </authorList>
    </citation>
    <scope>NUCLEOTIDE SEQUENCE</scope>
</reference>
<gene>
    <name evidence="2" type="primary">AVEN_109535_1</name>
    <name evidence="2" type="ORF">TNIN_405211</name>
</gene>
<keyword evidence="1" id="KW-0812">Transmembrane</keyword>
<name>A0A8X7CAZ9_9ARAC</name>
<dbReference type="AlphaFoldDB" id="A0A8X7CAZ9"/>
<feature type="transmembrane region" description="Helical" evidence="1">
    <location>
        <begin position="20"/>
        <end position="39"/>
    </location>
</feature>
<feature type="transmembrane region" description="Helical" evidence="1">
    <location>
        <begin position="197"/>
        <end position="221"/>
    </location>
</feature>
<evidence type="ECO:0008006" key="4">
    <source>
        <dbReference type="Google" id="ProtNLM"/>
    </source>
</evidence>
<feature type="transmembrane region" description="Helical" evidence="1">
    <location>
        <begin position="71"/>
        <end position="95"/>
    </location>
</feature>
<evidence type="ECO:0000313" key="2">
    <source>
        <dbReference type="EMBL" id="GFY59777.1"/>
    </source>
</evidence>
<feature type="transmembrane region" description="Helical" evidence="1">
    <location>
        <begin position="313"/>
        <end position="332"/>
    </location>
</feature>
<feature type="transmembrane region" description="Helical" evidence="1">
    <location>
        <begin position="233"/>
        <end position="252"/>
    </location>
</feature>
<accession>A0A8X7CAZ9</accession>
<comment type="caution">
    <text evidence="2">The sequence shown here is derived from an EMBL/GenBank/DDBJ whole genome shotgun (WGS) entry which is preliminary data.</text>
</comment>
<dbReference type="OrthoDB" id="6433717at2759"/>
<dbReference type="Proteomes" id="UP000886998">
    <property type="component" value="Unassembled WGS sequence"/>
</dbReference>
<evidence type="ECO:0000313" key="3">
    <source>
        <dbReference type="Proteomes" id="UP000886998"/>
    </source>
</evidence>